<evidence type="ECO:0000313" key="1">
    <source>
        <dbReference type="EMBL" id="KAJ3043176.1"/>
    </source>
</evidence>
<proteinExistence type="predicted"/>
<sequence>MALNFAELAERRAIVRHRFMEEAKDNQVRSWLLTGNGDIDTIVRAIRNKRDRQALLGHGDIDQIVQTIRERKDRQASVDQQFPELATAIAVRNWVFSGNGDIAQIVQTLRGRDNRRTDSKDKLAGFGLSLREDVRMCDAFIRNDIGSVDEIVVCMRQMEWFFRCTEFTFLRFLDGDDDEDDDDYYHDDDDKYPPPSYYVATRKERLRSLLSRGCAKPFLKMSNRLTTTSKPSMTSLMFLSESLHADINTVVTFVNTIAAANKAPGVPVTVNI</sequence>
<reference evidence="1" key="1">
    <citation type="submission" date="2020-05" db="EMBL/GenBank/DDBJ databases">
        <title>Phylogenomic resolution of chytrid fungi.</title>
        <authorList>
            <person name="Stajich J.E."/>
            <person name="Amses K."/>
            <person name="Simmons R."/>
            <person name="Seto K."/>
            <person name="Myers J."/>
            <person name="Bonds A."/>
            <person name="Quandt C.A."/>
            <person name="Barry K."/>
            <person name="Liu P."/>
            <person name="Grigoriev I."/>
            <person name="Longcore J.E."/>
            <person name="James T.Y."/>
        </authorList>
    </citation>
    <scope>NUCLEOTIDE SEQUENCE</scope>
    <source>
        <strain evidence="1">JEL0318</strain>
    </source>
</reference>
<name>A0AAD5S446_9FUNG</name>
<dbReference type="AlphaFoldDB" id="A0AAD5S446"/>
<comment type="caution">
    <text evidence="1">The sequence shown here is derived from an EMBL/GenBank/DDBJ whole genome shotgun (WGS) entry which is preliminary data.</text>
</comment>
<dbReference type="Proteomes" id="UP001212841">
    <property type="component" value="Unassembled WGS sequence"/>
</dbReference>
<organism evidence="1 2">
    <name type="scientific">Rhizophlyctis rosea</name>
    <dbReference type="NCBI Taxonomy" id="64517"/>
    <lineage>
        <taxon>Eukaryota</taxon>
        <taxon>Fungi</taxon>
        <taxon>Fungi incertae sedis</taxon>
        <taxon>Chytridiomycota</taxon>
        <taxon>Chytridiomycota incertae sedis</taxon>
        <taxon>Chytridiomycetes</taxon>
        <taxon>Rhizophlyctidales</taxon>
        <taxon>Rhizophlyctidaceae</taxon>
        <taxon>Rhizophlyctis</taxon>
    </lineage>
</organism>
<dbReference type="EMBL" id="JADGJD010001372">
    <property type="protein sequence ID" value="KAJ3043176.1"/>
    <property type="molecule type" value="Genomic_DNA"/>
</dbReference>
<evidence type="ECO:0000313" key="2">
    <source>
        <dbReference type="Proteomes" id="UP001212841"/>
    </source>
</evidence>
<accession>A0AAD5S446</accession>
<keyword evidence="2" id="KW-1185">Reference proteome</keyword>
<gene>
    <name evidence="1" type="ORF">HK097_001809</name>
</gene>
<protein>
    <submittedName>
        <fullName evidence="1">Uncharacterized protein</fullName>
    </submittedName>
</protein>